<gene>
    <name evidence="7" type="primary">trmH</name>
    <name evidence="9" type="ORF">SAMN06265379_10611</name>
</gene>
<feature type="binding site" evidence="7">
    <location>
        <position position="112"/>
    </location>
    <ligand>
        <name>S-adenosyl-L-methionine</name>
        <dbReference type="ChEBI" id="CHEBI:59789"/>
    </ligand>
</feature>
<organism evidence="9 10">
    <name type="scientific">Saccharicrinis carchari</name>
    <dbReference type="NCBI Taxonomy" id="1168039"/>
    <lineage>
        <taxon>Bacteria</taxon>
        <taxon>Pseudomonadati</taxon>
        <taxon>Bacteroidota</taxon>
        <taxon>Bacteroidia</taxon>
        <taxon>Marinilabiliales</taxon>
        <taxon>Marinilabiliaceae</taxon>
        <taxon>Saccharicrinis</taxon>
    </lineage>
</organism>
<dbReference type="PANTHER" id="PTHR43453">
    <property type="entry name" value="RRNA METHYLASE-LIKE"/>
    <property type="match status" value="1"/>
</dbReference>
<dbReference type="PANTHER" id="PTHR43453:SF1">
    <property type="entry name" value="TRNA_RRNA METHYLTRANSFERASE SPOU TYPE DOMAIN-CONTAINING PROTEIN"/>
    <property type="match status" value="1"/>
</dbReference>
<protein>
    <recommendedName>
        <fullName evidence="7">tRNA (guanosine(18)-2'-O)-methyltransferase</fullName>
        <ecNumber evidence="7">2.1.1.34</ecNumber>
    </recommendedName>
    <alternativeName>
        <fullName evidence="7">tRNA [Gm18] methyltransferase</fullName>
    </alternativeName>
</protein>
<dbReference type="EC" id="2.1.1.34" evidence="7"/>
<keyword evidence="3 7" id="KW-0808">Transferase</keyword>
<dbReference type="GO" id="GO:0002938">
    <property type="term" value="P:tRNA guanine ribose methylation"/>
    <property type="evidence" value="ECO:0007669"/>
    <property type="project" value="UniProtKB-UniRule"/>
</dbReference>
<evidence type="ECO:0000313" key="10">
    <source>
        <dbReference type="Proteomes" id="UP000319040"/>
    </source>
</evidence>
<dbReference type="GO" id="GO:0141100">
    <property type="term" value="F:tRNA (guanine(18)-2'-O)-methyltransferase activity"/>
    <property type="evidence" value="ECO:0007669"/>
    <property type="project" value="UniProtKB-UniRule"/>
</dbReference>
<dbReference type="OrthoDB" id="9794400at2"/>
<comment type="function">
    <text evidence="7">Catalyzes the 2'-O methylation of guanosine at position 18 in tRNA.</text>
</comment>
<dbReference type="SUPFAM" id="SSF75217">
    <property type="entry name" value="alpha/beta knot"/>
    <property type="match status" value="1"/>
</dbReference>
<dbReference type="HAMAP" id="MF_02060">
    <property type="entry name" value="tRNA_methyltr_TrmH"/>
    <property type="match status" value="1"/>
</dbReference>
<dbReference type="InterPro" id="IPR033671">
    <property type="entry name" value="TrmH"/>
</dbReference>
<keyword evidence="2 7" id="KW-0489">Methyltransferase</keyword>
<dbReference type="Pfam" id="PF00588">
    <property type="entry name" value="SpoU_methylase"/>
    <property type="match status" value="1"/>
</dbReference>
<keyword evidence="5 7" id="KW-0819">tRNA processing</keyword>
<dbReference type="EMBL" id="FXTB01000006">
    <property type="protein sequence ID" value="SMO72824.1"/>
    <property type="molecule type" value="Genomic_DNA"/>
</dbReference>
<evidence type="ECO:0000256" key="2">
    <source>
        <dbReference type="ARBA" id="ARBA00022603"/>
    </source>
</evidence>
<dbReference type="RefSeq" id="WP_142533726.1">
    <property type="nucleotide sequence ID" value="NZ_FXTB01000006.1"/>
</dbReference>
<evidence type="ECO:0000313" key="9">
    <source>
        <dbReference type="EMBL" id="SMO72824.1"/>
    </source>
</evidence>
<sequence>MKTQLLDYLSGHLTENRNALFDKVLKDRTRYLTVVLEDIYQSHNASAVLRSCDCFGIQDIHIIENRNKYTVNRDVALGSAKWLSLKKYNQNENNSQEALQKLKKQGYRIVATTPHSSDVELYDFDVTKGKTALVFGTELTGVSELVKQEADEFLRIPMYGFTESFNISVSAALVLQHLAHEIRKRNVNWQLSKQEMEDVKLQWIKASVKSSDLIEREYYNKYK</sequence>
<dbReference type="Gene3D" id="3.40.1280.10">
    <property type="match status" value="1"/>
</dbReference>
<evidence type="ECO:0000256" key="3">
    <source>
        <dbReference type="ARBA" id="ARBA00022679"/>
    </source>
</evidence>
<comment type="caution">
    <text evidence="7">Lacks conserved residue(s) required for the propagation of feature annotation.</text>
</comment>
<dbReference type="AlphaFoldDB" id="A0A521DM76"/>
<keyword evidence="10" id="KW-1185">Reference proteome</keyword>
<evidence type="ECO:0000256" key="5">
    <source>
        <dbReference type="ARBA" id="ARBA00022694"/>
    </source>
</evidence>
<name>A0A521DM76_SACCC</name>
<evidence type="ECO:0000256" key="1">
    <source>
        <dbReference type="ARBA" id="ARBA00022555"/>
    </source>
</evidence>
<keyword evidence="1 7" id="KW-0820">tRNA-binding</keyword>
<dbReference type="InterPro" id="IPR001537">
    <property type="entry name" value="SpoU_MeTrfase"/>
</dbReference>
<comment type="catalytic activity">
    <reaction evidence="7">
        <text>guanosine(18) in tRNA + S-adenosyl-L-methionine = 2'-O-methylguanosine(18) in tRNA + S-adenosyl-L-homocysteine + H(+)</text>
        <dbReference type="Rhea" id="RHEA:20077"/>
        <dbReference type="Rhea" id="RHEA-COMP:10190"/>
        <dbReference type="Rhea" id="RHEA-COMP:10192"/>
        <dbReference type="ChEBI" id="CHEBI:15378"/>
        <dbReference type="ChEBI" id="CHEBI:57856"/>
        <dbReference type="ChEBI" id="CHEBI:59789"/>
        <dbReference type="ChEBI" id="CHEBI:74269"/>
        <dbReference type="ChEBI" id="CHEBI:74445"/>
        <dbReference type="EC" id="2.1.1.34"/>
    </reaction>
</comment>
<comment type="similarity">
    <text evidence="7">Belongs to the class IV-like SAM-binding methyltransferase superfamily. RNA methyltransferase TrmH family.</text>
</comment>
<dbReference type="Proteomes" id="UP000319040">
    <property type="component" value="Unassembled WGS sequence"/>
</dbReference>
<reference evidence="9 10" key="1">
    <citation type="submission" date="2017-05" db="EMBL/GenBank/DDBJ databases">
        <authorList>
            <person name="Varghese N."/>
            <person name="Submissions S."/>
        </authorList>
    </citation>
    <scope>NUCLEOTIDE SEQUENCE [LARGE SCALE GENOMIC DNA]</scope>
    <source>
        <strain evidence="9 10">DSM 27040</strain>
    </source>
</reference>
<keyword evidence="6 7" id="KW-0694">RNA-binding</keyword>
<accession>A0A521DM76</accession>
<dbReference type="GO" id="GO:0000049">
    <property type="term" value="F:tRNA binding"/>
    <property type="evidence" value="ECO:0007669"/>
    <property type="project" value="UniProtKB-UniRule"/>
</dbReference>
<feature type="binding site" evidence="7">
    <location>
        <position position="156"/>
    </location>
    <ligand>
        <name>S-adenosyl-L-methionine</name>
        <dbReference type="ChEBI" id="CHEBI:59789"/>
    </ligand>
</feature>
<feature type="domain" description="tRNA/rRNA methyltransferase SpoU type" evidence="8">
    <location>
        <begin position="32"/>
        <end position="175"/>
    </location>
</feature>
<evidence type="ECO:0000259" key="8">
    <source>
        <dbReference type="Pfam" id="PF00588"/>
    </source>
</evidence>
<evidence type="ECO:0000256" key="4">
    <source>
        <dbReference type="ARBA" id="ARBA00022691"/>
    </source>
</evidence>
<keyword evidence="4 7" id="KW-0949">S-adenosyl-L-methionine</keyword>
<dbReference type="InterPro" id="IPR029028">
    <property type="entry name" value="Alpha/beta_knot_MTases"/>
</dbReference>
<evidence type="ECO:0000256" key="6">
    <source>
        <dbReference type="ARBA" id="ARBA00022884"/>
    </source>
</evidence>
<dbReference type="InterPro" id="IPR029026">
    <property type="entry name" value="tRNA_m1G_MTases_N"/>
</dbReference>
<evidence type="ECO:0000256" key="7">
    <source>
        <dbReference type="HAMAP-Rule" id="MF_02060"/>
    </source>
</evidence>
<proteinExistence type="inferred from homology"/>
<dbReference type="CDD" id="cd18092">
    <property type="entry name" value="SpoU-like_TrmH"/>
    <property type="match status" value="1"/>
</dbReference>